<sequence>MAVVRGASTGFSILLIGGALAPLIAHAPFVGRIWLVVVAVAAFLIAGLRIGNGRGSVLQGVMAAVGSYLLILPIVIAASQGGDGRQIALTLVVAIAAGGLAAYLAGLRRKEAS</sequence>
<keyword evidence="1" id="KW-0472">Membrane</keyword>
<gene>
    <name evidence="2" type="ORF">SLNWT_6875</name>
</gene>
<keyword evidence="1" id="KW-0812">Transmembrane</keyword>
<accession>A0A0B5F8P7</accession>
<organism evidence="2 3">
    <name type="scientific">Streptomyces albus (strain ATCC 21838 / DSM 41398 / FERM P-419 / JCM 4703 / NBRC 107858)</name>
    <dbReference type="NCBI Taxonomy" id="1081613"/>
    <lineage>
        <taxon>Bacteria</taxon>
        <taxon>Bacillati</taxon>
        <taxon>Actinomycetota</taxon>
        <taxon>Actinomycetes</taxon>
        <taxon>Kitasatosporales</taxon>
        <taxon>Streptomycetaceae</taxon>
        <taxon>Streptomyces</taxon>
    </lineage>
</organism>
<protein>
    <submittedName>
        <fullName evidence="2">Uncharacterized protein</fullName>
    </submittedName>
</protein>
<evidence type="ECO:0000313" key="2">
    <source>
        <dbReference type="EMBL" id="AJE87251.1"/>
    </source>
</evidence>
<dbReference type="AlphaFoldDB" id="A0A0B5F8P7"/>
<feature type="transmembrane region" description="Helical" evidence="1">
    <location>
        <begin position="87"/>
        <end position="107"/>
    </location>
</feature>
<dbReference type="Proteomes" id="UP000031523">
    <property type="component" value="Chromosome"/>
</dbReference>
<reference evidence="2 3" key="1">
    <citation type="submission" date="2015-01" db="EMBL/GenBank/DDBJ databases">
        <title>Enhanced salinomycin production by adjusting the supply of polyketide extender units in Streptomyce albus DSM 41398.</title>
        <authorList>
            <person name="Lu C."/>
        </authorList>
    </citation>
    <scope>NUCLEOTIDE SEQUENCE [LARGE SCALE GENOMIC DNA]</scope>
    <source>
        <strain evidence="3">ATCC 21838 / DSM 41398 / FERM P-419 / JCM 4703 / NBRC 107858</strain>
    </source>
</reference>
<keyword evidence="1" id="KW-1133">Transmembrane helix</keyword>
<feature type="transmembrane region" description="Helical" evidence="1">
    <location>
        <begin position="31"/>
        <end position="48"/>
    </location>
</feature>
<name>A0A0B5F8P7_STRA4</name>
<evidence type="ECO:0000256" key="1">
    <source>
        <dbReference type="SAM" id="Phobius"/>
    </source>
</evidence>
<evidence type="ECO:0000313" key="3">
    <source>
        <dbReference type="Proteomes" id="UP000031523"/>
    </source>
</evidence>
<dbReference type="KEGG" id="sals:SLNWT_6875"/>
<keyword evidence="3" id="KW-1185">Reference proteome</keyword>
<feature type="transmembrane region" description="Helical" evidence="1">
    <location>
        <begin position="7"/>
        <end position="25"/>
    </location>
</feature>
<proteinExistence type="predicted"/>
<feature type="transmembrane region" description="Helical" evidence="1">
    <location>
        <begin position="60"/>
        <end position="81"/>
    </location>
</feature>
<dbReference type="EMBL" id="CP010519">
    <property type="protein sequence ID" value="AJE87251.1"/>
    <property type="molecule type" value="Genomic_DNA"/>
</dbReference>